<proteinExistence type="predicted"/>
<keyword evidence="4" id="KW-1185">Reference proteome</keyword>
<reference evidence="4" key="1">
    <citation type="journal article" date="2017" name="Nat. Commun.">
        <title>The asparagus genome sheds light on the origin and evolution of a young Y chromosome.</title>
        <authorList>
            <person name="Harkess A."/>
            <person name="Zhou J."/>
            <person name="Xu C."/>
            <person name="Bowers J.E."/>
            <person name="Van der Hulst R."/>
            <person name="Ayyampalayam S."/>
            <person name="Mercati F."/>
            <person name="Riccardi P."/>
            <person name="McKain M.R."/>
            <person name="Kakrana A."/>
            <person name="Tang H."/>
            <person name="Ray J."/>
            <person name="Groenendijk J."/>
            <person name="Arikit S."/>
            <person name="Mathioni S.M."/>
            <person name="Nakano M."/>
            <person name="Shan H."/>
            <person name="Telgmann-Rauber A."/>
            <person name="Kanno A."/>
            <person name="Yue Z."/>
            <person name="Chen H."/>
            <person name="Li W."/>
            <person name="Chen Y."/>
            <person name="Xu X."/>
            <person name="Zhang Y."/>
            <person name="Luo S."/>
            <person name="Chen H."/>
            <person name="Gao J."/>
            <person name="Mao Z."/>
            <person name="Pires J.C."/>
            <person name="Luo M."/>
            <person name="Kudrna D."/>
            <person name="Wing R.A."/>
            <person name="Meyers B.C."/>
            <person name="Yi K."/>
            <person name="Kong H."/>
            <person name="Lavrijsen P."/>
            <person name="Sunseri F."/>
            <person name="Falavigna A."/>
            <person name="Ye Y."/>
            <person name="Leebens-Mack J.H."/>
            <person name="Chen G."/>
        </authorList>
    </citation>
    <scope>NUCLEOTIDE SEQUENCE [LARGE SCALE GENOMIC DNA]</scope>
    <source>
        <strain evidence="4">cv. DH0086</strain>
    </source>
</reference>
<dbReference type="GO" id="GO:0005096">
    <property type="term" value="F:GTPase activator activity"/>
    <property type="evidence" value="ECO:0007669"/>
    <property type="project" value="UniProtKB-KW"/>
</dbReference>
<dbReference type="Proteomes" id="UP000243459">
    <property type="component" value="Chromosome 5"/>
</dbReference>
<evidence type="ECO:0000256" key="1">
    <source>
        <dbReference type="ARBA" id="ARBA00022468"/>
    </source>
</evidence>
<dbReference type="AlphaFoldDB" id="A0A5P1EWC6"/>
<accession>A0A5P1EWC6</accession>
<evidence type="ECO:0000313" key="3">
    <source>
        <dbReference type="EMBL" id="ONK70346.1"/>
    </source>
</evidence>
<gene>
    <name evidence="3" type="ORF">A4U43_C05F32780</name>
</gene>
<dbReference type="EMBL" id="CM007385">
    <property type="protein sequence ID" value="ONK70346.1"/>
    <property type="molecule type" value="Genomic_DNA"/>
</dbReference>
<dbReference type="Gramene" id="ONK70346">
    <property type="protein sequence ID" value="ONK70346"/>
    <property type="gene ID" value="A4U43_C05F32780"/>
</dbReference>
<feature type="domain" description="Rab-GAP TBC" evidence="2">
    <location>
        <begin position="63"/>
        <end position="207"/>
    </location>
</feature>
<keyword evidence="1" id="KW-0343">GTPase activation</keyword>
<dbReference type="PANTHER" id="PTHR22957:SF502">
    <property type="entry name" value="SMALL G PROTEIN SIGNALING MODULATOR 2-RELATED"/>
    <property type="match status" value="1"/>
</dbReference>
<evidence type="ECO:0000313" key="4">
    <source>
        <dbReference type="Proteomes" id="UP000243459"/>
    </source>
</evidence>
<dbReference type="SUPFAM" id="SSF47923">
    <property type="entry name" value="Ypt/Rab-GAP domain of gyp1p"/>
    <property type="match status" value="1"/>
</dbReference>
<dbReference type="Gene3D" id="1.10.8.270">
    <property type="entry name" value="putative rabgap domain of human tbc1 domain family member 14 like domains"/>
    <property type="match status" value="1"/>
</dbReference>
<dbReference type="InterPro" id="IPR035969">
    <property type="entry name" value="Rab-GAP_TBC_sf"/>
</dbReference>
<dbReference type="InterPro" id="IPR000195">
    <property type="entry name" value="Rab-GAP-TBC_dom"/>
</dbReference>
<name>A0A5P1EWC6_ASPOF</name>
<organism evidence="3 4">
    <name type="scientific">Asparagus officinalis</name>
    <name type="common">Garden asparagus</name>
    <dbReference type="NCBI Taxonomy" id="4686"/>
    <lineage>
        <taxon>Eukaryota</taxon>
        <taxon>Viridiplantae</taxon>
        <taxon>Streptophyta</taxon>
        <taxon>Embryophyta</taxon>
        <taxon>Tracheophyta</taxon>
        <taxon>Spermatophyta</taxon>
        <taxon>Magnoliopsida</taxon>
        <taxon>Liliopsida</taxon>
        <taxon>Asparagales</taxon>
        <taxon>Asparagaceae</taxon>
        <taxon>Asparagoideae</taxon>
        <taxon>Asparagus</taxon>
    </lineage>
</organism>
<dbReference type="Pfam" id="PF00566">
    <property type="entry name" value="RabGAP-TBC"/>
    <property type="match status" value="1"/>
</dbReference>
<evidence type="ECO:0000259" key="2">
    <source>
        <dbReference type="PROSITE" id="PS50086"/>
    </source>
</evidence>
<sequence length="207" mass="24512">MKLMLTRKKRRRILFESLKLSVYKMKHKQLLENLNTLEWIVFLDSERRIMDSKALRKRIFYGGVEHGLRKEAYDSTFAEQEYLATVKRSEYEIIKSQWQNISATQARWFTKFRERGGLIEKDIVMVLPIHFSESFNSFSVRSDRSVSYFDGDDNPHVGCLLDVLLTYSFYNFDLGYCQGMSDFLSPILFVMEDDSESFWCFVAHLLS</sequence>
<dbReference type="PANTHER" id="PTHR22957">
    <property type="entry name" value="TBC1 DOMAIN FAMILY MEMBER GTPASE-ACTIVATING PROTEIN"/>
    <property type="match status" value="1"/>
</dbReference>
<dbReference type="PROSITE" id="PS50086">
    <property type="entry name" value="TBC_RABGAP"/>
    <property type="match status" value="1"/>
</dbReference>
<protein>
    <recommendedName>
        <fullName evidence="2">Rab-GAP TBC domain-containing protein</fullName>
    </recommendedName>
</protein>